<evidence type="ECO:0000313" key="2">
    <source>
        <dbReference type="Proteomes" id="UP000716291"/>
    </source>
</evidence>
<dbReference type="EMBL" id="JAANQT010000129">
    <property type="protein sequence ID" value="KAG1314232.1"/>
    <property type="molecule type" value="Genomic_DNA"/>
</dbReference>
<proteinExistence type="predicted"/>
<protein>
    <submittedName>
        <fullName evidence="1">Uncharacterized protein</fullName>
    </submittedName>
</protein>
<dbReference type="OrthoDB" id="5570689at2759"/>
<organism evidence="1 2">
    <name type="scientific">Rhizopus oryzae</name>
    <name type="common">Mucormycosis agent</name>
    <name type="synonym">Rhizopus arrhizus var. delemar</name>
    <dbReference type="NCBI Taxonomy" id="64495"/>
    <lineage>
        <taxon>Eukaryota</taxon>
        <taxon>Fungi</taxon>
        <taxon>Fungi incertae sedis</taxon>
        <taxon>Mucoromycota</taxon>
        <taxon>Mucoromycotina</taxon>
        <taxon>Mucoromycetes</taxon>
        <taxon>Mucorales</taxon>
        <taxon>Mucorineae</taxon>
        <taxon>Rhizopodaceae</taxon>
        <taxon>Rhizopus</taxon>
    </lineage>
</organism>
<keyword evidence="2" id="KW-1185">Reference proteome</keyword>
<evidence type="ECO:0000313" key="1">
    <source>
        <dbReference type="EMBL" id="KAG1314232.1"/>
    </source>
</evidence>
<dbReference type="Proteomes" id="UP000716291">
    <property type="component" value="Unassembled WGS sequence"/>
</dbReference>
<name>A0A9P7BW56_RHIOR</name>
<gene>
    <name evidence="1" type="ORF">G6F64_001628</name>
</gene>
<accession>A0A9P7BW56</accession>
<dbReference type="AlphaFoldDB" id="A0A9P7BW56"/>
<reference evidence="1" key="1">
    <citation type="journal article" date="2020" name="Microb. Genom.">
        <title>Genetic diversity of clinical and environmental Mucorales isolates obtained from an investigation of mucormycosis cases among solid organ transplant recipients.</title>
        <authorList>
            <person name="Nguyen M.H."/>
            <person name="Kaul D."/>
            <person name="Muto C."/>
            <person name="Cheng S.J."/>
            <person name="Richter R.A."/>
            <person name="Bruno V.M."/>
            <person name="Liu G."/>
            <person name="Beyhan S."/>
            <person name="Sundermann A.J."/>
            <person name="Mounaud S."/>
            <person name="Pasculle A.W."/>
            <person name="Nierman W.C."/>
            <person name="Driscoll E."/>
            <person name="Cumbie R."/>
            <person name="Clancy C.J."/>
            <person name="Dupont C.L."/>
        </authorList>
    </citation>
    <scope>NUCLEOTIDE SEQUENCE</scope>
    <source>
        <strain evidence="1">GL11</strain>
    </source>
</reference>
<sequence length="100" mass="11578">MAFYQLVRLFEALSLPIFNCFPLCRTWISGYETIDSKCLCQNILGRTWSPGISEMNLWAEMMMNSADLKLQELGVFRFRGTIQIDGVSVTILKKRQARKH</sequence>
<comment type="caution">
    <text evidence="1">The sequence shown here is derived from an EMBL/GenBank/DDBJ whole genome shotgun (WGS) entry which is preliminary data.</text>
</comment>